<accession>A0A918TIY5</accession>
<dbReference type="NCBIfam" id="NF033542">
    <property type="entry name" value="transpos_IS110"/>
    <property type="match status" value="1"/>
</dbReference>
<keyword evidence="3" id="KW-1185">Reference proteome</keyword>
<dbReference type="PANTHER" id="PTHR33055:SF3">
    <property type="entry name" value="PUTATIVE TRANSPOSASE FOR IS117-RELATED"/>
    <property type="match status" value="1"/>
</dbReference>
<dbReference type="InterPro" id="IPR003346">
    <property type="entry name" value="Transposase_20"/>
</dbReference>
<evidence type="ECO:0000259" key="1">
    <source>
        <dbReference type="Pfam" id="PF02371"/>
    </source>
</evidence>
<dbReference type="InterPro" id="IPR047650">
    <property type="entry name" value="Transpos_IS110"/>
</dbReference>
<protein>
    <recommendedName>
        <fullName evidence="1">Transposase IS116/IS110/IS902 C-terminal domain-containing protein</fullName>
    </recommendedName>
</protein>
<dbReference type="EMBL" id="BMXI01000005">
    <property type="protein sequence ID" value="GHC49145.1"/>
    <property type="molecule type" value="Genomic_DNA"/>
</dbReference>
<dbReference type="GO" id="GO:0003677">
    <property type="term" value="F:DNA binding"/>
    <property type="evidence" value="ECO:0007669"/>
    <property type="project" value="InterPro"/>
</dbReference>
<proteinExistence type="predicted"/>
<dbReference type="Proteomes" id="UP000644507">
    <property type="component" value="Unassembled WGS sequence"/>
</dbReference>
<reference evidence="2" key="2">
    <citation type="submission" date="2020-09" db="EMBL/GenBank/DDBJ databases">
        <authorList>
            <person name="Sun Q."/>
            <person name="Kim S."/>
        </authorList>
    </citation>
    <scope>NUCLEOTIDE SEQUENCE</scope>
    <source>
        <strain evidence="2">KCTC 12988</strain>
    </source>
</reference>
<comment type="caution">
    <text evidence="2">The sequence shown here is derived from an EMBL/GenBank/DDBJ whole genome shotgun (WGS) entry which is preliminary data.</text>
</comment>
<evidence type="ECO:0000313" key="3">
    <source>
        <dbReference type="Proteomes" id="UP000644507"/>
    </source>
</evidence>
<dbReference type="PANTHER" id="PTHR33055">
    <property type="entry name" value="TRANSPOSASE FOR INSERTION SEQUENCE ELEMENT IS1111A"/>
    <property type="match status" value="1"/>
</dbReference>
<dbReference type="AlphaFoldDB" id="A0A918TIY5"/>
<organism evidence="2 3">
    <name type="scientific">Roseibacillus persicicus</name>
    <dbReference type="NCBI Taxonomy" id="454148"/>
    <lineage>
        <taxon>Bacteria</taxon>
        <taxon>Pseudomonadati</taxon>
        <taxon>Verrucomicrobiota</taxon>
        <taxon>Verrucomicrobiia</taxon>
        <taxon>Verrucomicrobiales</taxon>
        <taxon>Verrucomicrobiaceae</taxon>
        <taxon>Roseibacillus</taxon>
    </lineage>
</organism>
<sequence>MGVTCHVVAAKRWSENEDRVKTDKRDARILCQRVESYHRGNHTVLNVLRVPTEEEERRRALGRQREAFKKELQSNAQRGRGQALLWAVRLKGQWWKGNLWESTQKQEPELLALLIPLREIILTIETQLKTLTRQLEEESIAENLRPKGLGALTWRMVQGEVCDFTRFNNRGQVASYTGLCPSESSSGGSRRLGSVNKHGNRLLRNYLVEATWRLIRWQPDWYAWKKWQAEYQQASGGRRKQIVVALARILAVDLWRIATKQTTLENLGLQPANPA</sequence>
<dbReference type="GO" id="GO:0004803">
    <property type="term" value="F:transposase activity"/>
    <property type="evidence" value="ECO:0007669"/>
    <property type="project" value="InterPro"/>
</dbReference>
<dbReference type="GO" id="GO:0006313">
    <property type="term" value="P:DNA transposition"/>
    <property type="evidence" value="ECO:0007669"/>
    <property type="project" value="InterPro"/>
</dbReference>
<reference evidence="2" key="1">
    <citation type="journal article" date="2014" name="Int. J. Syst. Evol. Microbiol.">
        <title>Complete genome sequence of Corynebacterium casei LMG S-19264T (=DSM 44701T), isolated from a smear-ripened cheese.</title>
        <authorList>
            <consortium name="US DOE Joint Genome Institute (JGI-PGF)"/>
            <person name="Walter F."/>
            <person name="Albersmeier A."/>
            <person name="Kalinowski J."/>
            <person name="Ruckert C."/>
        </authorList>
    </citation>
    <scope>NUCLEOTIDE SEQUENCE</scope>
    <source>
        <strain evidence="2">KCTC 12988</strain>
    </source>
</reference>
<gene>
    <name evidence="2" type="ORF">GCM10007100_13800</name>
</gene>
<dbReference type="Pfam" id="PF02371">
    <property type="entry name" value="Transposase_20"/>
    <property type="match status" value="1"/>
</dbReference>
<feature type="domain" description="Transposase IS116/IS110/IS902 C-terminal" evidence="1">
    <location>
        <begin position="147"/>
        <end position="221"/>
    </location>
</feature>
<evidence type="ECO:0000313" key="2">
    <source>
        <dbReference type="EMBL" id="GHC49145.1"/>
    </source>
</evidence>
<name>A0A918TIY5_9BACT</name>